<name>A0A830H9N7_9CHLO</name>
<dbReference type="OrthoDB" id="10249920at2759"/>
<protein>
    <recommendedName>
        <fullName evidence="3">Nudix hydrolase domain-containing protein</fullName>
    </recommendedName>
</protein>
<dbReference type="InterPro" id="IPR015797">
    <property type="entry name" value="NUDIX_hydrolase-like_dom_sf"/>
</dbReference>
<evidence type="ECO:0000313" key="5">
    <source>
        <dbReference type="Proteomes" id="UP000660262"/>
    </source>
</evidence>
<proteinExistence type="inferred from homology"/>
<dbReference type="GO" id="GO:0006753">
    <property type="term" value="P:nucleoside phosphate metabolic process"/>
    <property type="evidence" value="ECO:0007669"/>
    <property type="project" value="TreeGrafter"/>
</dbReference>
<evidence type="ECO:0000256" key="1">
    <source>
        <dbReference type="ARBA" id="ARBA00022801"/>
    </source>
</evidence>
<reference evidence="4" key="1">
    <citation type="submission" date="2020-10" db="EMBL/GenBank/DDBJ databases">
        <title>Unveiling of a novel bifunctional photoreceptor, Dualchrome1, isolated from a cosmopolitan green alga.</title>
        <authorList>
            <person name="Suzuki S."/>
            <person name="Kawachi M."/>
        </authorList>
    </citation>
    <scope>NUCLEOTIDE SEQUENCE</scope>
    <source>
        <strain evidence="4">NIES 2893</strain>
    </source>
</reference>
<dbReference type="PROSITE" id="PS00893">
    <property type="entry name" value="NUDIX_BOX"/>
    <property type="match status" value="1"/>
</dbReference>
<dbReference type="GO" id="GO:0019693">
    <property type="term" value="P:ribose phosphate metabolic process"/>
    <property type="evidence" value="ECO:0007669"/>
    <property type="project" value="TreeGrafter"/>
</dbReference>
<dbReference type="PRINTS" id="PR00502">
    <property type="entry name" value="NUDIXFAMILY"/>
</dbReference>
<dbReference type="Proteomes" id="UP000660262">
    <property type="component" value="Unassembled WGS sequence"/>
</dbReference>
<comment type="similarity">
    <text evidence="2">Belongs to the Nudix hydrolase family.</text>
</comment>
<keyword evidence="5" id="KW-1185">Reference proteome</keyword>
<dbReference type="AlphaFoldDB" id="A0A830H9N7"/>
<dbReference type="InterPro" id="IPR020476">
    <property type="entry name" value="Nudix_hydrolase"/>
</dbReference>
<keyword evidence="1 2" id="KW-0378">Hydrolase</keyword>
<accession>A0A830H9N7</accession>
<comment type="caution">
    <text evidence="4">The sequence shown here is derived from an EMBL/GenBank/DDBJ whole genome shotgun (WGS) entry which is preliminary data.</text>
</comment>
<gene>
    <name evidence="4" type="ORF">PPROV_000245000</name>
</gene>
<feature type="domain" description="Nudix hydrolase" evidence="3">
    <location>
        <begin position="53"/>
        <end position="195"/>
    </location>
</feature>
<evidence type="ECO:0000313" key="4">
    <source>
        <dbReference type="EMBL" id="GHP03695.1"/>
    </source>
</evidence>
<dbReference type="InterPro" id="IPR000086">
    <property type="entry name" value="NUDIX_hydrolase_dom"/>
</dbReference>
<dbReference type="PANTHER" id="PTHR11839:SF1">
    <property type="entry name" value="ADP-SUGAR PYROPHOSPHATASE"/>
    <property type="match status" value="1"/>
</dbReference>
<dbReference type="Pfam" id="PF00293">
    <property type="entry name" value="NUDIX"/>
    <property type="match status" value="1"/>
</dbReference>
<organism evidence="4 5">
    <name type="scientific">Pycnococcus provasolii</name>
    <dbReference type="NCBI Taxonomy" id="41880"/>
    <lineage>
        <taxon>Eukaryota</taxon>
        <taxon>Viridiplantae</taxon>
        <taxon>Chlorophyta</taxon>
        <taxon>Pseudoscourfieldiophyceae</taxon>
        <taxon>Pseudoscourfieldiales</taxon>
        <taxon>Pycnococcaceae</taxon>
        <taxon>Pycnococcus</taxon>
    </lineage>
</organism>
<dbReference type="PROSITE" id="PS51462">
    <property type="entry name" value="NUDIX"/>
    <property type="match status" value="1"/>
</dbReference>
<evidence type="ECO:0000256" key="2">
    <source>
        <dbReference type="RuleBase" id="RU003476"/>
    </source>
</evidence>
<dbReference type="PANTHER" id="PTHR11839">
    <property type="entry name" value="UDP/ADP-SUGAR PYROPHOSPHATASE"/>
    <property type="match status" value="1"/>
</dbReference>
<dbReference type="CDD" id="cd18888">
    <property type="entry name" value="NUDIX_ADPRase_Nudt5"/>
    <property type="match status" value="1"/>
</dbReference>
<dbReference type="InterPro" id="IPR020084">
    <property type="entry name" value="NUDIX_hydrolase_CS"/>
</dbReference>
<sequence length="199" mass="21930">MSAMTVWYVGKSQVTDRQEVAATRWLALDTLSYRDAKGNDRKWDMVRRTTRNENADADAVAIFTKMYKEGEPVRTIVVRQFRPPLNCHTIELPAGLLDAGETASEAALRELKEETGYTAVVEHVSPPLSLSAGLTDECIRLVTCTVDLDAAVNADPKQALDDTESIEVSVVAVKDLRGFLDKASERGDVVFAGLYHQTV</sequence>
<dbReference type="EMBL" id="BNJQ01000006">
    <property type="protein sequence ID" value="GHP03695.1"/>
    <property type="molecule type" value="Genomic_DNA"/>
</dbReference>
<evidence type="ECO:0000259" key="3">
    <source>
        <dbReference type="PROSITE" id="PS51462"/>
    </source>
</evidence>
<dbReference type="SUPFAM" id="SSF55811">
    <property type="entry name" value="Nudix"/>
    <property type="match status" value="1"/>
</dbReference>
<dbReference type="GO" id="GO:0047631">
    <property type="term" value="F:ADP-ribose diphosphatase activity"/>
    <property type="evidence" value="ECO:0007669"/>
    <property type="project" value="TreeGrafter"/>
</dbReference>
<dbReference type="Gene3D" id="3.90.79.10">
    <property type="entry name" value="Nucleoside Triphosphate Pyrophosphohydrolase"/>
    <property type="match status" value="1"/>
</dbReference>